<organism evidence="2 3">
    <name type="scientific">Streptomyces phage Shawty</name>
    <dbReference type="NCBI Taxonomy" id="2510521"/>
    <lineage>
        <taxon>Viruses</taxon>
        <taxon>Duplodnaviria</taxon>
        <taxon>Heunggongvirae</taxon>
        <taxon>Uroviricota</taxon>
        <taxon>Caudoviricetes</taxon>
        <taxon>Colingsworthviridae</taxon>
        <taxon>Lomovskayavirus</taxon>
        <taxon>Lomovskayavirus shawty</taxon>
    </lineage>
</organism>
<sequence length="677" mass="73089">MFGIKYNRTTNHIDGLAIRSTGGGNDMGDHVSDYALNACPSLTRYRFAQGASFATVAEALEAARKAGGRKLCKHCEKAAEAMIAAEAEREAILNRDPRGDEWMGRTIGDAVTVEFDGRTFETELTGADHITPGWTVAYVDEDGQRTDTFVVVTDDNIVETAEPTHVSSVESATHDNDDNEGGATMATTKLKMKDVRGDVRIGAVPGADAIHALRNVVDENGRNLPMCRTKTKNPIQFWGPAKDQKPELELCAGCSKVVPTGEVVVTEEPVTVPGLDVTVNQEVITPVEGDDKGENVAAKNDTQDVDAQISAVHDKADKIKEAANATEIDALVADAEAIITKLPTKHRTTLRSTISDAKKDRLTELTPEGDAPAAEVAVRRAADVAEDFNAIQGVPELIKDGVKLFSEGVSLGLKLGNVGEKVAHTMLAMRQKITNPDTGLPDLMADRKTTKNAAAEVYAQAKKAVADDDVDRHAALNSLQRATQNKMSDVLVDWVRSFDGPDREESLAVGRELFGADFAKDVADDAPLSEAVYALYADKGVELPRYGRTELARYDRRVKAIEGATKELEALTESGNDVNPKEVERLEETIKELKADVPDDVLAEKLAPVAEKTDAEKTAEALAAVKAQMTKAGKRFAKVKNAQQKRKAKAELYAIIKEAADTFELDLSALIETDDEA</sequence>
<feature type="region of interest" description="Disordered" evidence="1">
    <location>
        <begin position="164"/>
        <end position="185"/>
    </location>
</feature>
<dbReference type="InterPro" id="IPR058005">
    <property type="entry name" value="Repressor_C"/>
</dbReference>
<dbReference type="Proteomes" id="UP000289228">
    <property type="component" value="Segment"/>
</dbReference>
<dbReference type="EMBL" id="MK433266">
    <property type="protein sequence ID" value="QAY26947.1"/>
    <property type="molecule type" value="Genomic_DNA"/>
</dbReference>
<evidence type="ECO:0000313" key="2">
    <source>
        <dbReference type="EMBL" id="QAY26947.1"/>
    </source>
</evidence>
<gene>
    <name evidence="2" type="primary">22</name>
    <name evidence="2" type="ORF">SEA_SHAWTY_22</name>
</gene>
<dbReference type="Pfam" id="PF25746">
    <property type="entry name" value="Phage_Repressor_c"/>
    <property type="match status" value="1"/>
</dbReference>
<name>A0A411CYI0_9CAUD</name>
<evidence type="ECO:0000313" key="3">
    <source>
        <dbReference type="Proteomes" id="UP000289228"/>
    </source>
</evidence>
<keyword evidence="3" id="KW-1185">Reference proteome</keyword>
<proteinExistence type="predicted"/>
<accession>A0A411CYI0</accession>
<protein>
    <submittedName>
        <fullName evidence="2">Uncharacterized protein</fullName>
    </submittedName>
</protein>
<reference evidence="2 3" key="1">
    <citation type="submission" date="2019-01" db="EMBL/GenBank/DDBJ databases">
        <authorList>
            <person name="Sharon T."/>
            <person name="Marcella E.L."/>
            <person name="Lynley F.A."/>
            <person name="Shelly T."/>
            <person name="Kanika K."/>
            <person name="Kit P."/>
            <person name="Joe P."/>
            <person name="Garlena R.A."/>
            <person name="Russell D.A."/>
            <person name="Pope W.H."/>
            <person name="Jacobs-Sera D."/>
            <person name="Hatfull G.F."/>
        </authorList>
    </citation>
    <scope>NUCLEOTIDE SEQUENCE [LARGE SCALE GENOMIC DNA]</scope>
</reference>
<evidence type="ECO:0000256" key="1">
    <source>
        <dbReference type="SAM" id="MobiDB-lite"/>
    </source>
</evidence>